<dbReference type="EMBL" id="JAKKUT010000002">
    <property type="protein sequence ID" value="MDG2990562.1"/>
    <property type="molecule type" value="Genomic_DNA"/>
</dbReference>
<dbReference type="Proteomes" id="UP001154265">
    <property type="component" value="Unassembled WGS sequence"/>
</dbReference>
<protein>
    <submittedName>
        <fullName evidence="1">Uncharacterized protein</fullName>
    </submittedName>
</protein>
<reference evidence="1" key="2">
    <citation type="submission" date="2022-01" db="EMBL/GenBank/DDBJ databases">
        <authorList>
            <person name="Zivanovic Y."/>
            <person name="Moreira D."/>
            <person name="Lopez-Garcia P."/>
        </authorList>
    </citation>
    <scope>NUCLEOTIDE SEQUENCE</scope>
    <source>
        <strain evidence="1">G9</strain>
    </source>
</reference>
<organism evidence="1 2">
    <name type="scientific">Candidatus Synechococcus calcipolaris G9</name>
    <dbReference type="NCBI Taxonomy" id="1497997"/>
    <lineage>
        <taxon>Bacteria</taxon>
        <taxon>Bacillati</taxon>
        <taxon>Cyanobacteriota</taxon>
        <taxon>Cyanophyceae</taxon>
        <taxon>Synechococcales</taxon>
        <taxon>Synechococcaceae</taxon>
        <taxon>Synechococcus</taxon>
    </lineage>
</organism>
<accession>A0ABT6EYQ5</accession>
<keyword evidence="2" id="KW-1185">Reference proteome</keyword>
<comment type="caution">
    <text evidence="1">The sequence shown here is derived from an EMBL/GenBank/DDBJ whole genome shotgun (WGS) entry which is preliminary data.</text>
</comment>
<name>A0ABT6EYQ5_9SYNE</name>
<dbReference type="RefSeq" id="WP_277866469.1">
    <property type="nucleotide sequence ID" value="NZ_JAKKUT010000002.1"/>
</dbReference>
<gene>
    <name evidence="1" type="ORF">L3556_06380</name>
</gene>
<reference evidence="1" key="1">
    <citation type="journal article" date="2022" name="Genome Biol. Evol.">
        <title>A New Gene Family Diagnostic for Intracellular Biomineralization of Amorphous Ca Carbonates by Cyanobacteria.</title>
        <authorList>
            <person name="Benzerara K."/>
            <person name="Duprat E."/>
            <person name="Bitard-Feildel T."/>
            <person name="Caumes G."/>
            <person name="Cassier-Chauvat C."/>
            <person name="Chauvat F."/>
            <person name="Dezi M."/>
            <person name="Diop S.I."/>
            <person name="Gaschignard G."/>
            <person name="Gorgen S."/>
            <person name="Gugger M."/>
            <person name="Lopez-Garcia P."/>
            <person name="Millet M."/>
            <person name="Skouri-Panet F."/>
            <person name="Moreira D."/>
            <person name="Callebaut I."/>
        </authorList>
    </citation>
    <scope>NUCLEOTIDE SEQUENCE</scope>
    <source>
        <strain evidence="1">G9</strain>
    </source>
</reference>
<proteinExistence type="predicted"/>
<evidence type="ECO:0000313" key="2">
    <source>
        <dbReference type="Proteomes" id="UP001154265"/>
    </source>
</evidence>
<evidence type="ECO:0000313" key="1">
    <source>
        <dbReference type="EMBL" id="MDG2990562.1"/>
    </source>
</evidence>
<sequence length="215" mass="25278">MANEAVSKTKSWRYLRRILKLLHNIAVIKYFKQNRNPSRKYKFLKIALMVDSTDSAIKLVLRFWLFYVLIKASGNLNDPLVIPDRWQHTFKTVKQLQVIYKSPKGYYSLTIPHWEKKAFDTRRLSFPSFTKGNYTLMVKFADNSKCIINAFSNAEADKVWNFVKNHINKNILKTAIMTYYKVEGKTTVRVVPYKGQINDKKGSIEAKFYFDRVTV</sequence>